<dbReference type="EC" id="2.7.13.3" evidence="3"/>
<dbReference type="AlphaFoldDB" id="A0A848MSG9"/>
<dbReference type="Gene3D" id="3.30.565.10">
    <property type="entry name" value="Histidine kinase-like ATPase, C-terminal domain"/>
    <property type="match status" value="1"/>
</dbReference>
<keyword evidence="16" id="KW-0732">Signal</keyword>
<dbReference type="GO" id="GO:0005886">
    <property type="term" value="C:plasma membrane"/>
    <property type="evidence" value="ECO:0007669"/>
    <property type="project" value="UniProtKB-SubCell"/>
</dbReference>
<gene>
    <name evidence="21" type="ORF">GW590_18915</name>
</gene>
<dbReference type="SUPFAM" id="SSF53850">
    <property type="entry name" value="Periplasmic binding protein-like II"/>
    <property type="match status" value="1"/>
</dbReference>
<keyword evidence="8" id="KW-0812">Transmembrane</keyword>
<keyword evidence="10" id="KW-0067">ATP-binding</keyword>
<dbReference type="SUPFAM" id="SSF55874">
    <property type="entry name" value="ATPase domain of HSP90 chaperone/DNA topoisomerase II/histidine kinase"/>
    <property type="match status" value="1"/>
</dbReference>
<dbReference type="PRINTS" id="PR00344">
    <property type="entry name" value="BCTRLSENSOR"/>
</dbReference>
<evidence type="ECO:0000256" key="15">
    <source>
        <dbReference type="PROSITE-ProRule" id="PRU00169"/>
    </source>
</evidence>
<dbReference type="CDD" id="cd00130">
    <property type="entry name" value="PAS"/>
    <property type="match status" value="1"/>
</dbReference>
<evidence type="ECO:0000256" key="9">
    <source>
        <dbReference type="ARBA" id="ARBA00022777"/>
    </source>
</evidence>
<feature type="domain" description="HPt" evidence="20">
    <location>
        <begin position="819"/>
        <end position="911"/>
    </location>
</feature>
<dbReference type="PANTHER" id="PTHR43047">
    <property type="entry name" value="TWO-COMPONENT HISTIDINE PROTEIN KINASE"/>
    <property type="match status" value="1"/>
</dbReference>
<evidence type="ECO:0000256" key="6">
    <source>
        <dbReference type="ARBA" id="ARBA00022553"/>
    </source>
</evidence>
<keyword evidence="6 15" id="KW-0597">Phosphoprotein</keyword>
<dbReference type="Pfam" id="PF01627">
    <property type="entry name" value="Hpt"/>
    <property type="match status" value="1"/>
</dbReference>
<feature type="modified residue" description="4-aspartylphosphate" evidence="15">
    <location>
        <position position="733"/>
    </location>
</feature>
<evidence type="ECO:0000256" key="13">
    <source>
        <dbReference type="ARBA" id="ARBA00023136"/>
    </source>
</evidence>
<dbReference type="PROSITE" id="PS50109">
    <property type="entry name" value="HIS_KIN"/>
    <property type="match status" value="1"/>
</dbReference>
<evidence type="ECO:0000256" key="3">
    <source>
        <dbReference type="ARBA" id="ARBA00012438"/>
    </source>
</evidence>
<dbReference type="InterPro" id="IPR013656">
    <property type="entry name" value="PAS_4"/>
</dbReference>
<dbReference type="CDD" id="cd00082">
    <property type="entry name" value="HisKA"/>
    <property type="match status" value="1"/>
</dbReference>
<evidence type="ECO:0000256" key="4">
    <source>
        <dbReference type="ARBA" id="ARBA00022475"/>
    </source>
</evidence>
<dbReference type="CDD" id="cd16922">
    <property type="entry name" value="HATPase_EvgS-ArcB-TorS-like"/>
    <property type="match status" value="1"/>
</dbReference>
<evidence type="ECO:0000256" key="10">
    <source>
        <dbReference type="ARBA" id="ARBA00022840"/>
    </source>
</evidence>
<evidence type="ECO:0000256" key="11">
    <source>
        <dbReference type="ARBA" id="ARBA00022989"/>
    </source>
</evidence>
<dbReference type="InterPro" id="IPR036097">
    <property type="entry name" value="HisK_dim/P_sf"/>
</dbReference>
<keyword evidence="10" id="KW-0547">Nucleotide-binding</keyword>
<evidence type="ECO:0000259" key="18">
    <source>
        <dbReference type="PROSITE" id="PS50110"/>
    </source>
</evidence>
<keyword evidence="22" id="KW-1185">Reference proteome</keyword>
<proteinExistence type="predicted"/>
<evidence type="ECO:0000313" key="21">
    <source>
        <dbReference type="EMBL" id="NMP28934.1"/>
    </source>
</evidence>
<evidence type="ECO:0000313" key="22">
    <source>
        <dbReference type="Proteomes" id="UP000585363"/>
    </source>
</evidence>
<evidence type="ECO:0000256" key="5">
    <source>
        <dbReference type="ARBA" id="ARBA00022519"/>
    </source>
</evidence>
<reference evidence="21 22" key="1">
    <citation type="submission" date="2020-01" db="EMBL/GenBank/DDBJ databases">
        <authorList>
            <person name="Lee S.D."/>
        </authorList>
    </citation>
    <scope>NUCLEOTIDE SEQUENCE [LARGE SCALE GENOMIC DNA]</scope>
    <source>
        <strain evidence="21 22">SAP-1</strain>
    </source>
</reference>
<evidence type="ECO:0000256" key="14">
    <source>
        <dbReference type="PROSITE-ProRule" id="PRU00110"/>
    </source>
</evidence>
<evidence type="ECO:0000256" key="7">
    <source>
        <dbReference type="ARBA" id="ARBA00022679"/>
    </source>
</evidence>
<evidence type="ECO:0000256" key="8">
    <source>
        <dbReference type="ARBA" id="ARBA00022692"/>
    </source>
</evidence>
<evidence type="ECO:0000259" key="17">
    <source>
        <dbReference type="PROSITE" id="PS50109"/>
    </source>
</evidence>
<dbReference type="SUPFAM" id="SSF47384">
    <property type="entry name" value="Homodimeric domain of signal transducing histidine kinase"/>
    <property type="match status" value="1"/>
</dbReference>
<dbReference type="InterPro" id="IPR004358">
    <property type="entry name" value="Sig_transdc_His_kin-like_C"/>
</dbReference>
<sequence length="920" mass="101109">MRRALLLVLTLLGCAPSVQAAMLRVGIDNISVSFDGINNSIQNDDTETALITLLQNQLLTMPSASGLSLQAVPTRDSADKAASLADHRVDAIFVQDSDPLLTPLVLETQPLFTTQWRILTLQNRRSGPDSSQNNLNFKRLVVVNTSAVHALQQRYPHIVLTPSASLGDAITLLRAGAVDGVVCQQRAAEVLSENIFPGQFTVHEIDHLVTHARLRLHADQAAQLATLNQAIAQLPTVTIQAIISRNVSVNTLMNTVPQLVESHRNFDTAAVIVGIVSLFLISFLISQILRRRQAEHRLRDTVKFWETLLQSLPTPVLVCNAAGTISHVNQALCQSLMVSPQQVIGHPVEHLNQRYFASRSLDTPGLVQALTGTAPQFFDGQYSLQDSPHSVVGWITPYSNTHMVPQGLVIGWYDISERIRLEEQLAQALSEANAFSHEKSEFLARMSHEIRSPMNVIMGVLEMENQRIDNPQSPLAVAYRASRGLLQIIGNILDLSKIEAGEMPLKPAPVSLYALLEKAAESYGILAERKGLRLDTDVESCYGNYYLLDEGKMVQILNNLLSNAVKYTEEGHIALTAQVTPLGQDNDRLRIEVSDSGVGIAADQLSEIIQPYQQASAIAPDSTGLGLAICQQLVTLMGGQLDIRSRPDSGSTFSVTLQVKRVAADKVPQAIPDVPGETGYRLWVIDDLPANLIVMKMQLSALGHEVTTFDNATQALARLQETPAPQVDMILTDCQMPGMTGYAFAAELRRLEGETPRHQLIVGCTANAFSDEESKCLHAGMDSHLTKPITQADLQHCLQQFLQNRKLDLSEVMALSAGQTTVIATLLGELQNSSTQDMALIEKAFADEDWTELKSRIHRLKGNFALTQFDAGQNICMVLERKLANGEEDIQRHLLRLQTTTRHFISLLFNFSSRQPLDIG</sequence>
<dbReference type="GO" id="GO:0000155">
    <property type="term" value="F:phosphorelay sensor kinase activity"/>
    <property type="evidence" value="ECO:0007669"/>
    <property type="project" value="InterPro"/>
</dbReference>
<dbReference type="SUPFAM" id="SSF55785">
    <property type="entry name" value="PYP-like sensor domain (PAS domain)"/>
    <property type="match status" value="1"/>
</dbReference>
<feature type="signal peptide" evidence="16">
    <location>
        <begin position="1"/>
        <end position="20"/>
    </location>
</feature>
<dbReference type="SUPFAM" id="SSF47226">
    <property type="entry name" value="Histidine-containing phosphotransfer domain, HPT domain"/>
    <property type="match status" value="1"/>
</dbReference>
<dbReference type="InterPro" id="IPR035965">
    <property type="entry name" value="PAS-like_dom_sf"/>
</dbReference>
<dbReference type="SUPFAM" id="SSF52172">
    <property type="entry name" value="CheY-like"/>
    <property type="match status" value="1"/>
</dbReference>
<comment type="caution">
    <text evidence="21">The sequence shown here is derived from an EMBL/GenBank/DDBJ whole genome shotgun (WGS) entry which is preliminary data.</text>
</comment>
<dbReference type="SMART" id="SM00388">
    <property type="entry name" value="HisKA"/>
    <property type="match status" value="1"/>
</dbReference>
<dbReference type="PROSITE" id="PS50894">
    <property type="entry name" value="HPT"/>
    <property type="match status" value="1"/>
</dbReference>
<dbReference type="CDD" id="cd17546">
    <property type="entry name" value="REC_hyHK_CKI1_RcsC-like"/>
    <property type="match status" value="1"/>
</dbReference>
<dbReference type="InterPro" id="IPR005467">
    <property type="entry name" value="His_kinase_dom"/>
</dbReference>
<dbReference type="EMBL" id="JAADJU010000011">
    <property type="protein sequence ID" value="NMP28934.1"/>
    <property type="molecule type" value="Genomic_DNA"/>
</dbReference>
<dbReference type="Pfam" id="PF02518">
    <property type="entry name" value="HATPase_c"/>
    <property type="match status" value="1"/>
</dbReference>
<dbReference type="SMART" id="SM00387">
    <property type="entry name" value="HATPase_c"/>
    <property type="match status" value="1"/>
</dbReference>
<dbReference type="InterPro" id="IPR003594">
    <property type="entry name" value="HATPase_dom"/>
</dbReference>
<evidence type="ECO:0000256" key="1">
    <source>
        <dbReference type="ARBA" id="ARBA00000085"/>
    </source>
</evidence>
<organism evidence="21 22">
    <name type="scientific">Rouxiella aceris</name>
    <dbReference type="NCBI Taxonomy" id="2703884"/>
    <lineage>
        <taxon>Bacteria</taxon>
        <taxon>Pseudomonadati</taxon>
        <taxon>Pseudomonadota</taxon>
        <taxon>Gammaproteobacteria</taxon>
        <taxon>Enterobacterales</taxon>
        <taxon>Yersiniaceae</taxon>
        <taxon>Rouxiella</taxon>
    </lineage>
</organism>
<dbReference type="Gene3D" id="3.40.50.2300">
    <property type="match status" value="1"/>
</dbReference>
<keyword evidence="5" id="KW-0997">Cell inner membrane</keyword>
<dbReference type="InterPro" id="IPR036641">
    <property type="entry name" value="HPT_dom_sf"/>
</dbReference>
<evidence type="ECO:0000256" key="16">
    <source>
        <dbReference type="SAM" id="SignalP"/>
    </source>
</evidence>
<feature type="domain" description="PAS" evidence="19">
    <location>
        <begin position="301"/>
        <end position="345"/>
    </location>
</feature>
<protein>
    <recommendedName>
        <fullName evidence="3">histidine kinase</fullName>
        <ecNumber evidence="3">2.7.13.3</ecNumber>
    </recommendedName>
</protein>
<dbReference type="Pfam" id="PF08448">
    <property type="entry name" value="PAS_4"/>
    <property type="match status" value="1"/>
</dbReference>
<dbReference type="SMART" id="SM00448">
    <property type="entry name" value="REC"/>
    <property type="match status" value="1"/>
</dbReference>
<dbReference type="InterPro" id="IPR011006">
    <property type="entry name" value="CheY-like_superfamily"/>
</dbReference>
<evidence type="ECO:0000256" key="2">
    <source>
        <dbReference type="ARBA" id="ARBA00004429"/>
    </source>
</evidence>
<feature type="domain" description="Response regulatory" evidence="18">
    <location>
        <begin position="681"/>
        <end position="802"/>
    </location>
</feature>
<keyword evidence="9" id="KW-0418">Kinase</keyword>
<dbReference type="Pfam" id="PF00512">
    <property type="entry name" value="HisKA"/>
    <property type="match status" value="1"/>
</dbReference>
<reference evidence="21 22" key="2">
    <citation type="submission" date="2020-06" db="EMBL/GenBank/DDBJ databases">
        <title>Polyphasic characterization of a Rahnella strain isolated from tree sap.</title>
        <authorList>
            <person name="Kim I.S."/>
        </authorList>
    </citation>
    <scope>NUCLEOTIDE SEQUENCE [LARGE SCALE GENOMIC DNA]</scope>
    <source>
        <strain evidence="21 22">SAP-1</strain>
    </source>
</reference>
<dbReference type="PROSITE" id="PS50112">
    <property type="entry name" value="PAS"/>
    <property type="match status" value="1"/>
</dbReference>
<keyword evidence="7" id="KW-0808">Transferase</keyword>
<dbReference type="InterPro" id="IPR008207">
    <property type="entry name" value="Sig_transdc_His_kin_Hpt_dom"/>
</dbReference>
<keyword evidence="11" id="KW-1133">Transmembrane helix</keyword>
<dbReference type="RefSeq" id="WP_169404645.1">
    <property type="nucleotide sequence ID" value="NZ_JAADJU010000011.1"/>
</dbReference>
<dbReference type="PROSITE" id="PS50110">
    <property type="entry name" value="RESPONSE_REGULATORY"/>
    <property type="match status" value="1"/>
</dbReference>
<evidence type="ECO:0000259" key="19">
    <source>
        <dbReference type="PROSITE" id="PS50112"/>
    </source>
</evidence>
<name>A0A848MSG9_9GAMM</name>
<comment type="catalytic activity">
    <reaction evidence="1">
        <text>ATP + protein L-histidine = ADP + protein N-phospho-L-histidine.</text>
        <dbReference type="EC" id="2.7.13.3"/>
    </reaction>
</comment>
<accession>A0A848MSG9</accession>
<feature type="domain" description="Histidine kinase" evidence="17">
    <location>
        <begin position="445"/>
        <end position="661"/>
    </location>
</feature>
<dbReference type="Gene3D" id="3.40.190.10">
    <property type="entry name" value="Periplasmic binding protein-like II"/>
    <property type="match status" value="2"/>
</dbReference>
<feature type="chain" id="PRO_5032560324" description="histidine kinase" evidence="16">
    <location>
        <begin position="21"/>
        <end position="920"/>
    </location>
</feature>
<dbReference type="InterPro" id="IPR003661">
    <property type="entry name" value="HisK_dim/P_dom"/>
</dbReference>
<dbReference type="InterPro" id="IPR036890">
    <property type="entry name" value="HATPase_C_sf"/>
</dbReference>
<keyword evidence="4" id="KW-1003">Cell membrane</keyword>
<keyword evidence="12" id="KW-0902">Two-component regulatory system</keyword>
<dbReference type="InterPro" id="IPR000014">
    <property type="entry name" value="PAS"/>
</dbReference>
<evidence type="ECO:0000256" key="12">
    <source>
        <dbReference type="ARBA" id="ARBA00023012"/>
    </source>
</evidence>
<keyword evidence="13" id="KW-0472">Membrane</keyword>
<dbReference type="Pfam" id="PF00072">
    <property type="entry name" value="Response_reg"/>
    <property type="match status" value="1"/>
</dbReference>
<dbReference type="Gene3D" id="3.30.450.20">
    <property type="entry name" value="PAS domain"/>
    <property type="match status" value="1"/>
</dbReference>
<dbReference type="Proteomes" id="UP000585363">
    <property type="component" value="Unassembled WGS sequence"/>
</dbReference>
<dbReference type="Gene3D" id="1.20.120.160">
    <property type="entry name" value="HPT domain"/>
    <property type="match status" value="1"/>
</dbReference>
<dbReference type="InterPro" id="IPR001789">
    <property type="entry name" value="Sig_transdc_resp-reg_receiver"/>
</dbReference>
<evidence type="ECO:0000259" key="20">
    <source>
        <dbReference type="PROSITE" id="PS50894"/>
    </source>
</evidence>
<feature type="modified residue" description="Phosphohistidine" evidence="14">
    <location>
        <position position="858"/>
    </location>
</feature>
<dbReference type="SMART" id="SM00091">
    <property type="entry name" value="PAS"/>
    <property type="match status" value="1"/>
</dbReference>
<comment type="subcellular location">
    <subcellularLocation>
        <location evidence="2">Cell inner membrane</location>
        <topology evidence="2">Multi-pass membrane protein</topology>
    </subcellularLocation>
</comment>
<dbReference type="Gene3D" id="1.10.287.130">
    <property type="match status" value="1"/>
</dbReference>